<feature type="transmembrane region" description="Helical" evidence="1">
    <location>
        <begin position="126"/>
        <end position="145"/>
    </location>
</feature>
<comment type="caution">
    <text evidence="2">The sequence shown here is derived from an EMBL/GenBank/DDBJ whole genome shotgun (WGS) entry which is preliminary data.</text>
</comment>
<keyword evidence="1" id="KW-0472">Membrane</keyword>
<evidence type="ECO:0000313" key="2">
    <source>
        <dbReference type="EMBL" id="MBE9031803.1"/>
    </source>
</evidence>
<sequence>MSANCPNCGSNRVTLKNSKQVSWGRAAVGWALLGPIGGAVGAVTGADDSANACLECGETWKAQDIHHLIGNIHSLTGVRLNLEKDTHRRCLNDYITELLPTYAAMDEAKKYNPETEHKGRESDARIALALSTGLGIPLMLLIFSTRTDTDIPGLIYWIVGLVPAVASLVLLPKSQAEKELPGKMRKLKLEKTDAANRLHQDALRKFKSQWYAAPKRGEKK</sequence>
<dbReference type="AlphaFoldDB" id="A0A928Z5S9"/>
<protein>
    <submittedName>
        <fullName evidence="2">Uncharacterized protein</fullName>
    </submittedName>
</protein>
<organism evidence="2 3">
    <name type="scientific">Romeriopsis navalis LEGE 11480</name>
    <dbReference type="NCBI Taxonomy" id="2777977"/>
    <lineage>
        <taxon>Bacteria</taxon>
        <taxon>Bacillati</taxon>
        <taxon>Cyanobacteriota</taxon>
        <taxon>Cyanophyceae</taxon>
        <taxon>Leptolyngbyales</taxon>
        <taxon>Leptolyngbyaceae</taxon>
        <taxon>Romeriopsis</taxon>
        <taxon>Romeriopsis navalis</taxon>
    </lineage>
</organism>
<accession>A0A928Z5S9</accession>
<feature type="transmembrane region" description="Helical" evidence="1">
    <location>
        <begin position="151"/>
        <end position="171"/>
    </location>
</feature>
<keyword evidence="3" id="KW-1185">Reference proteome</keyword>
<proteinExistence type="predicted"/>
<evidence type="ECO:0000256" key="1">
    <source>
        <dbReference type="SAM" id="Phobius"/>
    </source>
</evidence>
<keyword evidence="1" id="KW-1133">Transmembrane helix</keyword>
<name>A0A928Z5S9_9CYAN</name>
<gene>
    <name evidence="2" type="ORF">IQ266_18880</name>
</gene>
<dbReference type="Proteomes" id="UP000625316">
    <property type="component" value="Unassembled WGS sequence"/>
</dbReference>
<dbReference type="EMBL" id="JADEXQ010000076">
    <property type="protein sequence ID" value="MBE9031803.1"/>
    <property type="molecule type" value="Genomic_DNA"/>
</dbReference>
<evidence type="ECO:0000313" key="3">
    <source>
        <dbReference type="Proteomes" id="UP000625316"/>
    </source>
</evidence>
<keyword evidence="1" id="KW-0812">Transmembrane</keyword>
<reference evidence="2" key="1">
    <citation type="submission" date="2020-10" db="EMBL/GenBank/DDBJ databases">
        <authorList>
            <person name="Castelo-Branco R."/>
            <person name="Eusebio N."/>
            <person name="Adriana R."/>
            <person name="Vieira A."/>
            <person name="Brugerolle De Fraissinette N."/>
            <person name="Rezende De Castro R."/>
            <person name="Schneider M.P."/>
            <person name="Vasconcelos V."/>
            <person name="Leao P.N."/>
        </authorList>
    </citation>
    <scope>NUCLEOTIDE SEQUENCE</scope>
    <source>
        <strain evidence="2">LEGE 11480</strain>
    </source>
</reference>